<keyword evidence="7" id="KW-0234">DNA repair</keyword>
<dbReference type="Pfam" id="PF00270">
    <property type="entry name" value="DEAD"/>
    <property type="match status" value="1"/>
</dbReference>
<comment type="caution">
    <text evidence="12">The sequence shown here is derived from an EMBL/GenBank/DDBJ whole genome shotgun (WGS) entry which is preliminary data.</text>
</comment>
<evidence type="ECO:0000313" key="12">
    <source>
        <dbReference type="EMBL" id="EHP88080.1"/>
    </source>
</evidence>
<dbReference type="InterPro" id="IPR027417">
    <property type="entry name" value="P-loop_NTPase"/>
</dbReference>
<organism evidence="12 13">
    <name type="scientific">Methanotorris formicicus Mc-S-70</name>
    <dbReference type="NCBI Taxonomy" id="647171"/>
    <lineage>
        <taxon>Archaea</taxon>
        <taxon>Methanobacteriati</taxon>
        <taxon>Methanobacteriota</taxon>
        <taxon>Methanomada group</taxon>
        <taxon>Methanococci</taxon>
        <taxon>Methanococcales</taxon>
        <taxon>Methanocaldococcaceae</taxon>
        <taxon>Methanotorris</taxon>
    </lineage>
</organism>
<keyword evidence="2" id="KW-0227">DNA damage</keyword>
<dbReference type="SUPFAM" id="SSF52540">
    <property type="entry name" value="P-loop containing nucleoside triphosphate hydrolases"/>
    <property type="match status" value="1"/>
</dbReference>
<dbReference type="InterPro" id="IPR011545">
    <property type="entry name" value="DEAD/DEAH_box_helicase_dom"/>
</dbReference>
<dbReference type="RefSeq" id="WP_007043974.1">
    <property type="nucleotide sequence ID" value="NZ_AGJL01000010.1"/>
</dbReference>
<dbReference type="PANTHER" id="PTHR47962">
    <property type="entry name" value="ATP-DEPENDENT HELICASE LHR-RELATED-RELATED"/>
    <property type="match status" value="1"/>
</dbReference>
<dbReference type="NCBIfam" id="NF010338">
    <property type="entry name" value="PRK13767.1"/>
    <property type="match status" value="1"/>
</dbReference>
<dbReference type="InterPro" id="IPR001650">
    <property type="entry name" value="Helicase_C-like"/>
</dbReference>
<keyword evidence="1" id="KW-0547">Nucleotide-binding</keyword>
<dbReference type="GO" id="GO:0006281">
    <property type="term" value="P:DNA repair"/>
    <property type="evidence" value="ECO:0007669"/>
    <property type="project" value="UniProtKB-KW"/>
</dbReference>
<dbReference type="PROSITE" id="PS51192">
    <property type="entry name" value="HELICASE_ATP_BIND_1"/>
    <property type="match status" value="1"/>
</dbReference>
<dbReference type="InterPro" id="IPR013701">
    <property type="entry name" value="Lhr-like_DEAD/DEAH_assoc"/>
</dbReference>
<gene>
    <name evidence="12" type="ORF">MetfoDRAFT_0530</name>
</gene>
<dbReference type="InterPro" id="IPR014001">
    <property type="entry name" value="Helicase_ATP-bd"/>
</dbReference>
<keyword evidence="8" id="KW-0413">Isomerase</keyword>
<evidence type="ECO:0000259" key="11">
    <source>
        <dbReference type="PROSITE" id="PS51194"/>
    </source>
</evidence>
<evidence type="ECO:0000313" key="13">
    <source>
        <dbReference type="Proteomes" id="UP000003706"/>
    </source>
</evidence>
<dbReference type="CDD" id="cd17922">
    <property type="entry name" value="DEXHc_LHR-like"/>
    <property type="match status" value="1"/>
</dbReference>
<dbReference type="GO" id="GO:0140097">
    <property type="term" value="F:catalytic activity, acting on DNA"/>
    <property type="evidence" value="ECO:0007669"/>
    <property type="project" value="UniProtKB-ARBA"/>
</dbReference>
<evidence type="ECO:0000256" key="2">
    <source>
        <dbReference type="ARBA" id="ARBA00022763"/>
    </source>
</evidence>
<evidence type="ECO:0000259" key="10">
    <source>
        <dbReference type="PROSITE" id="PS51192"/>
    </source>
</evidence>
<evidence type="ECO:0000256" key="5">
    <source>
        <dbReference type="ARBA" id="ARBA00022840"/>
    </source>
</evidence>
<sequence length="842" mass="97262">MAIRRLKKEYSDEEIYAILEKPVKEWFKRKYKTFTPPQRYAVMEIHKKQNVLISSPTGSGKTLSAFLAAINELISLSINKKLEDKIYALYISPLRALNNDIEKNLKEPLKEIYEVAKELGVDLDEIRVGVRTSDTTSYQKSKMVKKPPHILITTPESLSIALNSPKFSEHLKSIKYVIVDEIHALTNKRGVHLSLSLERLNRIADFVRIGLSATVHPLEEVAKFLVGNERDCLIVDVNYLKDTEIKAISPVDDLIYTPSDEISKKLYQTLKELIEKHRTTLIFTNTRSATERVVYNLRNLGIKNIEAHHSSLSREHRLEVEEKLKKGELNAVISSTSLELGIDIGSIDLVVLLGSPKSVSRALQRIGRSGHRLHEKSRGIIVAFDRDDLVECTVLAHNARNRKIDKVHIPKNCLDVLCQHIVGMSLEKVWEIDEAYNLVRKAYPYKYLSKGDFLDVLNYLAKGMEEKSVYGKIWLKEGKFGKRGKSTRAIYYMNVGTIPDETSVAVYCNSKYIGEVEEEFAEKLMKGDIFVLGGKTYKYIGGRGNKINVKEAFGEKPTIPAWFSEQLPLSYDLALDIQKFRGEILWLSVEDIMGKYQVDEKTAKAIKNYIIEQDKYAVIPNNKQILIEHFVDEKRKYYVFHFLIGRRANDAISRAFAYHVSNLKKCNVRVSISDYGFALILPKNRKLTKNNMVELFNIDLEETLKKSLERAEILKRRFRHVATRGFMILRKYMGRKMSVNRQQFNAEMLIKYCRETNHPLYRETLREILEDVMDIENAKDFMKKVKNMRIYYRELPYPSPFAFNLIAMASSDVIVMEDKKKLIMEMHKKVMEFLKNKAGKNI</sequence>
<dbReference type="Pfam" id="PF00271">
    <property type="entry name" value="Helicase_C"/>
    <property type="match status" value="1"/>
</dbReference>
<dbReference type="Pfam" id="PF08494">
    <property type="entry name" value="DEAD_assoc"/>
    <property type="match status" value="1"/>
</dbReference>
<dbReference type="GO" id="GO:0003677">
    <property type="term" value="F:DNA binding"/>
    <property type="evidence" value="ECO:0007669"/>
    <property type="project" value="UniProtKB-KW"/>
</dbReference>
<evidence type="ECO:0000256" key="6">
    <source>
        <dbReference type="ARBA" id="ARBA00023125"/>
    </source>
</evidence>
<name>H1KXK7_9EURY</name>
<dbReference type="OrthoDB" id="372104at2157"/>
<dbReference type="SMART" id="SM00487">
    <property type="entry name" value="DEXDc"/>
    <property type="match status" value="1"/>
</dbReference>
<dbReference type="GO" id="GO:0005524">
    <property type="term" value="F:ATP binding"/>
    <property type="evidence" value="ECO:0007669"/>
    <property type="project" value="UniProtKB-KW"/>
</dbReference>
<dbReference type="Pfam" id="PF19306">
    <property type="entry name" value="WHD_Lhr"/>
    <property type="match status" value="1"/>
</dbReference>
<dbReference type="CDD" id="cd18796">
    <property type="entry name" value="SF2_C_LHR"/>
    <property type="match status" value="1"/>
</dbReference>
<evidence type="ECO:0000256" key="7">
    <source>
        <dbReference type="ARBA" id="ARBA00023204"/>
    </source>
</evidence>
<dbReference type="InterPro" id="IPR052511">
    <property type="entry name" value="ATP-dep_Helicase"/>
</dbReference>
<evidence type="ECO:0000256" key="1">
    <source>
        <dbReference type="ARBA" id="ARBA00022741"/>
    </source>
</evidence>
<dbReference type="Proteomes" id="UP000003706">
    <property type="component" value="Unassembled WGS sequence"/>
</dbReference>
<dbReference type="PANTHER" id="PTHR47962:SF6">
    <property type="entry name" value="LARGE HELICASE-RELATED PROTEIN"/>
    <property type="match status" value="1"/>
</dbReference>
<reference evidence="12 13" key="1">
    <citation type="submission" date="2011-09" db="EMBL/GenBank/DDBJ databases">
        <title>The draft genome of Methanotorris formicicus Mc-S-70.</title>
        <authorList>
            <consortium name="US DOE Joint Genome Institute (JGI-PGF)"/>
            <person name="Lucas S."/>
            <person name="Han J."/>
            <person name="Lapidus A."/>
            <person name="Cheng J.-F."/>
            <person name="Goodwin L."/>
            <person name="Pitluck S."/>
            <person name="Peters L."/>
            <person name="Land M.L."/>
            <person name="Hauser L."/>
            <person name="Sieprawska-Lupa M."/>
            <person name="Takai K."/>
            <person name="Miyazaki J."/>
            <person name="Whitman W."/>
            <person name="Woyke T.J."/>
        </authorList>
    </citation>
    <scope>NUCLEOTIDE SEQUENCE [LARGE SCALE GENOMIC DNA]</scope>
    <source>
        <strain evidence="12 13">Mc-S-70</strain>
    </source>
</reference>
<dbReference type="InterPro" id="IPR017170">
    <property type="entry name" value="Lhr-like"/>
</dbReference>
<dbReference type="PATRIC" id="fig|647171.4.peg.523"/>
<evidence type="ECO:0000256" key="4">
    <source>
        <dbReference type="ARBA" id="ARBA00022806"/>
    </source>
</evidence>
<evidence type="ECO:0000256" key="9">
    <source>
        <dbReference type="ARBA" id="ARBA00093467"/>
    </source>
</evidence>
<dbReference type="EMBL" id="AGJL01000010">
    <property type="protein sequence ID" value="EHP88080.1"/>
    <property type="molecule type" value="Genomic_DNA"/>
</dbReference>
<feature type="domain" description="Helicase ATP-binding" evidence="10">
    <location>
        <begin position="42"/>
        <end position="233"/>
    </location>
</feature>
<evidence type="ECO:0000256" key="8">
    <source>
        <dbReference type="ARBA" id="ARBA00023235"/>
    </source>
</evidence>
<proteinExistence type="inferred from homology"/>
<comment type="similarity">
    <text evidence="9">Belongs to the Lhr helicase family. Lhr-Core subfamily.</text>
</comment>
<dbReference type="PIRSF" id="PIRSF037307">
    <property type="entry name" value="Lhr-like_helic_prd"/>
    <property type="match status" value="1"/>
</dbReference>
<accession>H1KXK7</accession>
<dbReference type="GO" id="GO:0004386">
    <property type="term" value="F:helicase activity"/>
    <property type="evidence" value="ECO:0007669"/>
    <property type="project" value="UniProtKB-KW"/>
</dbReference>
<keyword evidence="13" id="KW-1185">Reference proteome</keyword>
<dbReference type="PROSITE" id="PS51194">
    <property type="entry name" value="HELICASE_CTER"/>
    <property type="match status" value="1"/>
</dbReference>
<dbReference type="InterPro" id="IPR045628">
    <property type="entry name" value="Lhr_WH_dom"/>
</dbReference>
<dbReference type="STRING" id="647171.MetfoDRAFT_0530"/>
<evidence type="ECO:0000256" key="3">
    <source>
        <dbReference type="ARBA" id="ARBA00022801"/>
    </source>
</evidence>
<dbReference type="AlphaFoldDB" id="H1KXK7"/>
<keyword evidence="5" id="KW-0067">ATP-binding</keyword>
<dbReference type="SMART" id="SM00490">
    <property type="entry name" value="HELICc"/>
    <property type="match status" value="1"/>
</dbReference>
<dbReference type="GO" id="GO:0016887">
    <property type="term" value="F:ATP hydrolysis activity"/>
    <property type="evidence" value="ECO:0007669"/>
    <property type="project" value="TreeGrafter"/>
</dbReference>
<keyword evidence="3" id="KW-0378">Hydrolase</keyword>
<protein>
    <submittedName>
        <fullName evidence="12">DEAD/H associated domain protein</fullName>
    </submittedName>
</protein>
<dbReference type="Gene3D" id="3.40.50.300">
    <property type="entry name" value="P-loop containing nucleotide triphosphate hydrolases"/>
    <property type="match status" value="2"/>
</dbReference>
<keyword evidence="4" id="KW-0347">Helicase</keyword>
<keyword evidence="6" id="KW-0238">DNA-binding</keyword>
<feature type="domain" description="Helicase C-terminal" evidence="11">
    <location>
        <begin position="265"/>
        <end position="415"/>
    </location>
</feature>